<dbReference type="Proteomes" id="UP000061135">
    <property type="component" value="Chromosome"/>
</dbReference>
<dbReference type="InterPro" id="IPR029057">
    <property type="entry name" value="PRTase-like"/>
</dbReference>
<reference evidence="2 3" key="1">
    <citation type="submission" date="2014-03" db="EMBL/GenBank/DDBJ databases">
        <title>Genome of Polynucleobacter strain MWH-MoK4.</title>
        <authorList>
            <person name="Hahn M.W."/>
        </authorList>
    </citation>
    <scope>NUCLEOTIDE SEQUENCE [LARGE SCALE GENOMIC DNA]</scope>
    <source>
        <strain evidence="2 3">MWH-MoK4</strain>
    </source>
</reference>
<proteinExistence type="predicted"/>
<dbReference type="InterPro" id="IPR000836">
    <property type="entry name" value="PRTase_dom"/>
</dbReference>
<keyword evidence="2" id="KW-0328">Glycosyltransferase</keyword>
<sequence>MNAEQSYLKLLETLNQYKKAGDVFELAGLAMGGAWIAERLATDLNLLHFGVINVAFHRDDYSEKGMTALRTASNMSTHLPFEVNGANVILIDDVLLTGRTVRAALNELFDFGRPAQVKLMVLADRENRELPISADFVGEQVSVPDTQILVLEKDGAGKFSFQLEERTV</sequence>
<evidence type="ECO:0000259" key="1">
    <source>
        <dbReference type="Pfam" id="PF00156"/>
    </source>
</evidence>
<accession>A0A0E3V0H4</accession>
<name>A0A0E3V0H4_9BURK</name>
<dbReference type="RefSeq" id="WP_046329527.1">
    <property type="nucleotide sequence ID" value="NZ_CP007501.1"/>
</dbReference>
<dbReference type="PANTHER" id="PTHR11608:SF0">
    <property type="entry name" value="BIFUNCTIONAL PROTEIN PYRR"/>
    <property type="match status" value="1"/>
</dbReference>
<dbReference type="PATRIC" id="fig|576611.7.peg.252"/>
<dbReference type="NCBIfam" id="NF003545">
    <property type="entry name" value="PRK05205.1-1"/>
    <property type="match status" value="1"/>
</dbReference>
<dbReference type="SUPFAM" id="SSF53271">
    <property type="entry name" value="PRTase-like"/>
    <property type="match status" value="1"/>
</dbReference>
<dbReference type="CDD" id="cd06223">
    <property type="entry name" value="PRTases_typeI"/>
    <property type="match status" value="1"/>
</dbReference>
<organism evidence="2 3">
    <name type="scientific">Polynucleobacter duraquae</name>
    <dbReference type="NCBI Taxonomy" id="1835254"/>
    <lineage>
        <taxon>Bacteria</taxon>
        <taxon>Pseudomonadati</taxon>
        <taxon>Pseudomonadota</taxon>
        <taxon>Betaproteobacteria</taxon>
        <taxon>Burkholderiales</taxon>
        <taxon>Burkholderiaceae</taxon>
        <taxon>Polynucleobacter</taxon>
    </lineage>
</organism>
<dbReference type="Gene3D" id="3.40.50.2020">
    <property type="match status" value="1"/>
</dbReference>
<dbReference type="STRING" id="1835254.CL55_00002500"/>
<protein>
    <submittedName>
        <fullName evidence="2">Pyrimidine operon attenuation protein/uracil phosphoribosyltransferase</fullName>
        <ecNumber evidence="2">2.4.2.9</ecNumber>
    </submittedName>
</protein>
<evidence type="ECO:0000313" key="2">
    <source>
        <dbReference type="EMBL" id="AKD24583.1"/>
    </source>
</evidence>
<dbReference type="GO" id="GO:0004845">
    <property type="term" value="F:uracil phosphoribosyltransferase activity"/>
    <property type="evidence" value="ECO:0007669"/>
    <property type="project" value="UniProtKB-EC"/>
</dbReference>
<gene>
    <name evidence="2" type="ORF">CL55_00002500</name>
</gene>
<dbReference type="InterPro" id="IPR050137">
    <property type="entry name" value="PyrR_bifunctional"/>
</dbReference>
<dbReference type="AlphaFoldDB" id="A0A0E3V0H4"/>
<keyword evidence="3" id="KW-1185">Reference proteome</keyword>
<dbReference type="OrthoDB" id="9802227at2"/>
<feature type="domain" description="Phosphoribosyltransferase" evidence="1">
    <location>
        <begin position="25"/>
        <end position="137"/>
    </location>
</feature>
<dbReference type="EC" id="2.4.2.9" evidence="2"/>
<dbReference type="Pfam" id="PF00156">
    <property type="entry name" value="Pribosyltran"/>
    <property type="match status" value="1"/>
</dbReference>
<dbReference type="EMBL" id="CP007501">
    <property type="protein sequence ID" value="AKD24583.1"/>
    <property type="molecule type" value="Genomic_DNA"/>
</dbReference>
<evidence type="ECO:0000313" key="3">
    <source>
        <dbReference type="Proteomes" id="UP000061135"/>
    </source>
</evidence>
<keyword evidence="2" id="KW-0808">Transferase</keyword>
<dbReference type="PANTHER" id="PTHR11608">
    <property type="entry name" value="BIFUNCTIONAL PROTEIN PYRR"/>
    <property type="match status" value="1"/>
</dbReference>
<dbReference type="HOGENOM" id="CLU_094234_1_1_4"/>
<dbReference type="KEGG" id="pdq:CL55_00002500"/>